<proteinExistence type="predicted"/>
<organism evidence="1 2">
    <name type="scientific">Chlamydia avium 10DC88</name>
    <dbReference type="NCBI Taxonomy" id="1229831"/>
    <lineage>
        <taxon>Bacteria</taxon>
        <taxon>Pseudomonadati</taxon>
        <taxon>Chlamydiota</taxon>
        <taxon>Chlamydiia</taxon>
        <taxon>Chlamydiales</taxon>
        <taxon>Chlamydiaceae</taxon>
        <taxon>Chlamydia/Chlamydophila group</taxon>
        <taxon>Chlamydia</taxon>
    </lineage>
</organism>
<dbReference type="AlphaFoldDB" id="W8JGZ7"/>
<dbReference type="Proteomes" id="UP000019433">
    <property type="component" value="Chromosome"/>
</dbReference>
<name>W8JGZ7_9CHLA</name>
<evidence type="ECO:0000313" key="2">
    <source>
        <dbReference type="Proteomes" id="UP000019433"/>
    </source>
</evidence>
<dbReference type="EMBL" id="CP006571">
    <property type="protein sequence ID" value="AHK63806.1"/>
    <property type="molecule type" value="Genomic_DNA"/>
</dbReference>
<evidence type="ECO:0000313" key="1">
    <source>
        <dbReference type="EMBL" id="AHK63806.1"/>
    </source>
</evidence>
<dbReference type="STRING" id="1229831.M832_09590"/>
<reference evidence="1 2" key="1">
    <citation type="journal article" date="2014" name="Syst. Appl. Microbiol.">
        <title>Evidence for the existence of two new members of the family Chlamydiaceae and proposal of Chlamydia avium sp. nov. and Chlamydia gallinacea sp. nov.</title>
        <authorList>
            <person name="Sachse K."/>
            <person name="Laroucau K."/>
            <person name="Riege K."/>
            <person name="Wehner S."/>
            <person name="Dilcher M."/>
            <person name="Creasy H.H."/>
            <person name="Weidmann M."/>
            <person name="Myers G."/>
            <person name="Vorimore F."/>
            <person name="Vicari N."/>
            <person name="Magnino S."/>
            <person name="Liebler-Tenorio E."/>
            <person name="Ruettger A."/>
            <person name="Bavoil P.M."/>
            <person name="Hufert F.T."/>
            <person name="Rossello-Mora R."/>
            <person name="Marz M."/>
        </authorList>
    </citation>
    <scope>NUCLEOTIDE SEQUENCE [LARGE SCALE GENOMIC DNA]</scope>
    <source>
        <strain evidence="1 2">10DC88</strain>
    </source>
</reference>
<dbReference type="HOGENOM" id="CLU_142732_0_0_0"/>
<gene>
    <name evidence="1" type="ORF">M832_09590</name>
</gene>
<protein>
    <submittedName>
        <fullName evidence="1">Uncharacterized protein</fullName>
    </submittedName>
</protein>
<accession>W8JGZ7</accession>
<sequence>MVDAVDSKSTLSNKVLVRVQSPAWFFLIANKCLSSFSREKLLTPPFLMKEQVLLPLLKKKGFFRAILDLTKTESSLPATELEKVLKQKKILLSCIEKVDIKIKELRYCFTSVIPRDIQQELMEIQKIITQILDTDKINYLQRKKELGIYEKQRYT</sequence>
<dbReference type="KEGG" id="cav:M832_09590"/>